<gene>
    <name evidence="5" type="ORF">MF672_010005</name>
</gene>
<dbReference type="Proteomes" id="UP001317259">
    <property type="component" value="Unassembled WGS sequence"/>
</dbReference>
<feature type="domain" description="ATPase AAA-type core" evidence="2">
    <location>
        <begin position="1238"/>
        <end position="1315"/>
    </location>
</feature>
<dbReference type="Pfam" id="PF12458">
    <property type="entry name" value="DUF3686"/>
    <property type="match status" value="1"/>
</dbReference>
<dbReference type="Pfam" id="PF00004">
    <property type="entry name" value="AAA"/>
    <property type="match status" value="1"/>
</dbReference>
<dbReference type="Pfam" id="PF25472">
    <property type="entry name" value="DUF7902"/>
    <property type="match status" value="1"/>
</dbReference>
<evidence type="ECO:0000259" key="4">
    <source>
        <dbReference type="Pfam" id="PF25472"/>
    </source>
</evidence>
<accession>A0ABT0FP53</accession>
<dbReference type="EMBL" id="JAKRKC020000001">
    <property type="protein sequence ID" value="MCK2214121.1"/>
    <property type="molecule type" value="Genomic_DNA"/>
</dbReference>
<keyword evidence="1" id="KW-0175">Coiled coil</keyword>
<sequence length="1608" mass="175384">MTVTELEAGTYEVLRNRLQAQAKALAAAAGTLNGERLKVFGGAELRLLGTERIRTENNCVPRDIVSLGGVMLFGYNVFIGLKPETSVADVFAVHRFSRDGDAFRFDTGTLDALGDPAFAKDFAELYRYYKETRLQQLRRVEGKLLAVFRTGPADLRVLRWAVDAAGVPRYLDNRGERDHVFPPSHDFAWTPTTRDDHVLGRHPHISIGGEVFVETVGGDLTIKIEDNTETGAGIYSEPVNEPLQSLADADVEHARVGPLVLMRVRPYKESEWRHLVFNTRTKAVIRLDGIGQACQRLPEDQGLIFPGGYYLTTGISKTFDTDVSDLEFERVVRAPNGEDVLYVFHARGDGRSLLLPYNVIRKEVANPIVCHGYSLFDDGTMVVFRATSEEPTRVHPMQVWQTPYVSDTYAAAQPAGTGPLERIGNAELVRGISDCLSVARMVEEMAPSSATFEALIAACTRAFDSYHWLAEHGLRGPLTDVRATAEQVLDEYENVEQLTRQARDTLGRTGEEIAHLLREARGGSPDSADAWVSTLATLRRAQGRLVTLRETRYIDLAALDGLSAEVAGELDATGRRAVAFLSGAEAFTSYHAAVERLAAEAAAIATVAEAGPVTERLAEQAEGLEVVTEVVGSLDIADATVRTSILGRIAEVLGGVNRARAVLDGRRRELLGAEGRAAFAAEFALFGQAVTGALAAAGTPAACDEQLGRLMLHLENLESRFGEFDDFAAQLAAKRDDVYEAFSARKQSRLDELARRADRLFGSAERVLGTITRRLGTLASPDEVNTYFATDPMVAKVGAAAAELRSLGDAVRAEELDGRVKAARQEAGRALRDRLELFDDGGETLRLGRHRFAVNTQPIDLTLVPHEGAMHFAITGTDYRSPVPASFADTRPFWDQLLVSETADVYRAEHLAACLLPEVTAGVAVADLVRRAAGARYDEGYERGVHDHDAAAILDALVRLREGAGLLCHPPEARALAQLFWTFGTDEVSRKTLATRAVSLARARALFGPTPALDALAAELGGRITAFAESLGVSPAEAAGEYLVEELGGAPDGFVTGKAARDVLDGFRAGLGPVKLREFEADLRALPLPERVQLAQAWLTAYHQGPETAEAVAVLLCGDLPRYDSSAATTATVTGLLGTHPRIKDRELSLRLEEFLPRTRRFRAERVPAYRAYQRRRTELVQAERARLRLEEYKPKVMSAFVRNRLLDEVYLPLIGDNLAKQVGAAGAGKRTDQMGLLLLISPPGYGKTTLMEYVASRLGLVFVKVNGPALGHQVTSLDPADAPDATARQEVEKISFALETGNNTLLYLDDIQHTSPELLQKFISLCDAQRRIEGVWNGRTRTYDLRGKRFAVCMAGNPYTESGTRFRIPDMLANRADVWNLGDVLSGKDELFALSYVDNALTSNPVLAPLAGRDRADVELLVRLAKGDPAVRADQLAHPYTKPELEQILAVLAKLVRAQEVVLANNRAYIASAAQSDAARTEPPYRLQGSYRNMNKLAERIVPAMNDDELEAVIDDHYLGEAQTLTADAEANLLKLAELRGRLTPEQAARWAEIKRAYLKAKALGGAEDDPAARAVGAIGLLADRVGEVGTAIRESRTSPWFSPPAR</sequence>
<protein>
    <submittedName>
        <fullName evidence="5">DNA repair ATPase</fullName>
    </submittedName>
</protein>
<comment type="caution">
    <text evidence="5">The sequence shown here is derived from an EMBL/GenBank/DDBJ whole genome shotgun (WGS) entry which is preliminary data.</text>
</comment>
<feature type="coiled-coil region" evidence="1">
    <location>
        <begin position="478"/>
        <end position="505"/>
    </location>
</feature>
<keyword evidence="6" id="KW-1185">Reference proteome</keyword>
<evidence type="ECO:0000313" key="6">
    <source>
        <dbReference type="Proteomes" id="UP001317259"/>
    </source>
</evidence>
<evidence type="ECO:0000259" key="3">
    <source>
        <dbReference type="Pfam" id="PF12458"/>
    </source>
</evidence>
<evidence type="ECO:0000259" key="2">
    <source>
        <dbReference type="Pfam" id="PF00004"/>
    </source>
</evidence>
<evidence type="ECO:0000313" key="5">
    <source>
        <dbReference type="EMBL" id="MCK2214121.1"/>
    </source>
</evidence>
<dbReference type="InterPro" id="IPR057224">
    <property type="entry name" value="DUF7902"/>
</dbReference>
<proteinExistence type="predicted"/>
<dbReference type="InterPro" id="IPR020958">
    <property type="entry name" value="DUF3686"/>
</dbReference>
<organism evidence="5 6">
    <name type="scientific">Actinomadura luzonensis</name>
    <dbReference type="NCBI Taxonomy" id="2805427"/>
    <lineage>
        <taxon>Bacteria</taxon>
        <taxon>Bacillati</taxon>
        <taxon>Actinomycetota</taxon>
        <taxon>Actinomycetes</taxon>
        <taxon>Streptosporangiales</taxon>
        <taxon>Thermomonosporaceae</taxon>
        <taxon>Actinomadura</taxon>
    </lineage>
</organism>
<feature type="domain" description="DUF7902" evidence="4">
    <location>
        <begin position="585"/>
        <end position="669"/>
    </location>
</feature>
<evidence type="ECO:0000256" key="1">
    <source>
        <dbReference type="SAM" id="Coils"/>
    </source>
</evidence>
<feature type="domain" description="DUF3686" evidence="3">
    <location>
        <begin position="25"/>
        <end position="467"/>
    </location>
</feature>
<dbReference type="InterPro" id="IPR027417">
    <property type="entry name" value="P-loop_NTPase"/>
</dbReference>
<dbReference type="InterPro" id="IPR003959">
    <property type="entry name" value="ATPase_AAA_core"/>
</dbReference>
<name>A0ABT0FP53_9ACTN</name>
<reference evidence="5 6" key="1">
    <citation type="submission" date="2022-04" db="EMBL/GenBank/DDBJ databases">
        <title>Genome draft of Actinomadura sp. ATCC 31491.</title>
        <authorList>
            <person name="Shi X."/>
            <person name="Du Y."/>
        </authorList>
    </citation>
    <scope>NUCLEOTIDE SEQUENCE [LARGE SCALE GENOMIC DNA]</scope>
    <source>
        <strain evidence="5 6">ATCC 31491</strain>
    </source>
</reference>
<dbReference type="SUPFAM" id="SSF52540">
    <property type="entry name" value="P-loop containing nucleoside triphosphate hydrolases"/>
    <property type="match status" value="1"/>
</dbReference>
<dbReference type="RefSeq" id="WP_242375554.1">
    <property type="nucleotide sequence ID" value="NZ_JAKRKC020000001.1"/>
</dbReference>
<dbReference type="Gene3D" id="3.40.50.300">
    <property type="entry name" value="P-loop containing nucleotide triphosphate hydrolases"/>
    <property type="match status" value="1"/>
</dbReference>